<accession>A0A1F6GZ69</accession>
<protein>
    <submittedName>
        <fullName evidence="1">Uncharacterized protein</fullName>
    </submittedName>
</protein>
<proteinExistence type="predicted"/>
<evidence type="ECO:0000313" key="1">
    <source>
        <dbReference type="EMBL" id="OGH03463.1"/>
    </source>
</evidence>
<name>A0A1F6GZ69_9PROT</name>
<dbReference type="EMBL" id="MFNF01000016">
    <property type="protein sequence ID" value="OGH03463.1"/>
    <property type="molecule type" value="Genomic_DNA"/>
</dbReference>
<organism evidence="1 2">
    <name type="scientific">Candidatus Lambdaproteobacteria bacterium RIFOXYD2_FULL_56_26</name>
    <dbReference type="NCBI Taxonomy" id="1817773"/>
    <lineage>
        <taxon>Bacteria</taxon>
        <taxon>Pseudomonadati</taxon>
        <taxon>Pseudomonadota</taxon>
        <taxon>Candidatus Lambdaproteobacteria</taxon>
    </lineage>
</organism>
<reference evidence="1 2" key="1">
    <citation type="journal article" date="2016" name="Nat. Commun.">
        <title>Thousands of microbial genomes shed light on interconnected biogeochemical processes in an aquifer system.</title>
        <authorList>
            <person name="Anantharaman K."/>
            <person name="Brown C.T."/>
            <person name="Hug L.A."/>
            <person name="Sharon I."/>
            <person name="Castelle C.J."/>
            <person name="Probst A.J."/>
            <person name="Thomas B.C."/>
            <person name="Singh A."/>
            <person name="Wilkins M.J."/>
            <person name="Karaoz U."/>
            <person name="Brodie E.L."/>
            <person name="Williams K.H."/>
            <person name="Hubbard S.S."/>
            <person name="Banfield J.F."/>
        </authorList>
    </citation>
    <scope>NUCLEOTIDE SEQUENCE [LARGE SCALE GENOMIC DNA]</scope>
</reference>
<gene>
    <name evidence="1" type="ORF">A2557_01660</name>
</gene>
<sequence length="116" mass="12929">MPSDLIKVISQSSELELANDPERLAREAIPFEGQLQQHKTDPNKVFLLMGPLTAANLLVEFKIKDILYAQNTTTLTGPKGDSVQMVKLWVRTGAVGVRLTPFVVADFSSFYQQHLD</sequence>
<evidence type="ECO:0000313" key="2">
    <source>
        <dbReference type="Proteomes" id="UP000177583"/>
    </source>
</evidence>
<dbReference type="Proteomes" id="UP000177583">
    <property type="component" value="Unassembled WGS sequence"/>
</dbReference>
<comment type="caution">
    <text evidence="1">The sequence shown here is derived from an EMBL/GenBank/DDBJ whole genome shotgun (WGS) entry which is preliminary data.</text>
</comment>
<dbReference type="AlphaFoldDB" id="A0A1F6GZ69"/>